<feature type="chain" id="PRO_5039001230" description="ABC transporter permease" evidence="3">
    <location>
        <begin position="34"/>
        <end position="480"/>
    </location>
</feature>
<dbReference type="AlphaFoldDB" id="A0A087A0Y6"/>
<evidence type="ECO:0000313" key="4">
    <source>
        <dbReference type="EMBL" id="KFI52436.1"/>
    </source>
</evidence>
<keyword evidence="2" id="KW-0812">Transmembrane</keyword>
<name>A0A087A0Y6_9BIFI</name>
<proteinExistence type="predicted"/>
<dbReference type="GO" id="GO:0005975">
    <property type="term" value="P:carbohydrate metabolic process"/>
    <property type="evidence" value="ECO:0007669"/>
    <property type="project" value="UniProtKB-ARBA"/>
</dbReference>
<dbReference type="STRING" id="1437608.GCA_000771645_01523"/>
<dbReference type="InterPro" id="IPR013783">
    <property type="entry name" value="Ig-like_fold"/>
</dbReference>
<dbReference type="eggNOG" id="COG1361">
    <property type="taxonomic scope" value="Bacteria"/>
</dbReference>
<feature type="compositionally biased region" description="Polar residues" evidence="1">
    <location>
        <begin position="97"/>
        <end position="107"/>
    </location>
</feature>
<feature type="compositionally biased region" description="Low complexity" evidence="1">
    <location>
        <begin position="75"/>
        <end position="88"/>
    </location>
</feature>
<organism evidence="4 5">
    <name type="scientific">Bifidobacterium biavatii DSM 23969</name>
    <dbReference type="NCBI Taxonomy" id="1437608"/>
    <lineage>
        <taxon>Bacteria</taxon>
        <taxon>Bacillati</taxon>
        <taxon>Actinomycetota</taxon>
        <taxon>Actinomycetes</taxon>
        <taxon>Bifidobacteriales</taxon>
        <taxon>Bifidobacteriaceae</taxon>
        <taxon>Bifidobacterium</taxon>
    </lineage>
</organism>
<keyword evidence="5" id="KW-1185">Reference proteome</keyword>
<feature type="compositionally biased region" description="Gly residues" evidence="1">
    <location>
        <begin position="117"/>
        <end position="137"/>
    </location>
</feature>
<keyword evidence="2" id="KW-1133">Transmembrane helix</keyword>
<feature type="region of interest" description="Disordered" evidence="1">
    <location>
        <begin position="426"/>
        <end position="480"/>
    </location>
</feature>
<dbReference type="Gene3D" id="2.60.40.10">
    <property type="entry name" value="Immunoglobulins"/>
    <property type="match status" value="1"/>
</dbReference>
<reference evidence="4 5" key="1">
    <citation type="submission" date="2014-03" db="EMBL/GenBank/DDBJ databases">
        <title>Genomics of Bifidobacteria.</title>
        <authorList>
            <person name="Ventura M."/>
            <person name="Milani C."/>
            <person name="Lugli G.A."/>
        </authorList>
    </citation>
    <scope>NUCLEOTIDE SEQUENCE [LARGE SCALE GENOMIC DNA]</scope>
    <source>
        <strain evidence="4 5">DSM 23969</strain>
    </source>
</reference>
<feature type="compositionally biased region" description="Acidic residues" evidence="1">
    <location>
        <begin position="431"/>
        <end position="444"/>
    </location>
</feature>
<gene>
    <name evidence="4" type="ORF">BBIA_0858</name>
</gene>
<feature type="signal peptide" evidence="3">
    <location>
        <begin position="1"/>
        <end position="33"/>
    </location>
</feature>
<sequence length="480" mass="47899">MKNREKKSMIAAATALLATPAMLLACATPAAFATAEAPADGVTNAAGVTAGKNGGTTDAADGKFGKSATGTTRSAVATGTTANGTDGTVSNAVADGKTSNGTTTNSAVDGGSSDGTANGGNGSAGTGSDGTTNGGTSGNDTTPVAGPVPNIIITNFDYGSAKTVSVGSDFNLSFTFQNMGKVAIDNLVVTVDGGESFAIAGGTNTFYFDKLGAGYAMTQSLPMQVLPSATSGAQGVTVSFKYEYVDANVRSSNNSDIKISVPVSQPDRFELTNPVPPDGATVGSETTVTLNYVNKGKGDIANVEASIEGEGIQATNATQYVGNVASGANGSIGFAFTPTQAGDINATLRVTYEDSDGKTQKKEFPITISATDAAPSDPTDDGMVVPDDTTQQQGVPMWAWIVGALAVAAALVATIVIVRKKRKAKANQASIDDEWDDWSADGDSADGAASGTAGSANDATQVIAPAAPEQSGTTGANARA</sequence>
<feature type="compositionally biased region" description="Polar residues" evidence="1">
    <location>
        <begin position="470"/>
        <end position="480"/>
    </location>
</feature>
<feature type="region of interest" description="Disordered" evidence="1">
    <location>
        <begin position="359"/>
        <end position="389"/>
    </location>
</feature>
<evidence type="ECO:0000256" key="3">
    <source>
        <dbReference type="SAM" id="SignalP"/>
    </source>
</evidence>
<dbReference type="PANTHER" id="PTHR35902">
    <property type="entry name" value="S-LAYER DOMAIN-LIKE PROTEIN-RELATED"/>
    <property type="match status" value="1"/>
</dbReference>
<dbReference type="PROSITE" id="PS51257">
    <property type="entry name" value="PROKAR_LIPOPROTEIN"/>
    <property type="match status" value="1"/>
</dbReference>
<dbReference type="PANTHER" id="PTHR35902:SF3">
    <property type="entry name" value="NPCBM-ASSOCIATED, NEW3 DOMAIN OF ALPHA-GALACTOSIDASE"/>
    <property type="match status" value="1"/>
</dbReference>
<feature type="region of interest" description="Disordered" evidence="1">
    <location>
        <begin position="49"/>
        <end position="143"/>
    </location>
</feature>
<dbReference type="Proteomes" id="UP000029108">
    <property type="component" value="Unassembled WGS sequence"/>
</dbReference>
<evidence type="ECO:0008006" key="6">
    <source>
        <dbReference type="Google" id="ProtNLM"/>
    </source>
</evidence>
<accession>A0A087A0Y6</accession>
<evidence type="ECO:0000313" key="5">
    <source>
        <dbReference type="Proteomes" id="UP000029108"/>
    </source>
</evidence>
<comment type="caution">
    <text evidence="4">The sequence shown here is derived from an EMBL/GenBank/DDBJ whole genome shotgun (WGS) entry which is preliminary data.</text>
</comment>
<feature type="transmembrane region" description="Helical" evidence="2">
    <location>
        <begin position="397"/>
        <end position="418"/>
    </location>
</feature>
<feature type="compositionally biased region" description="Low complexity" evidence="1">
    <location>
        <begin position="445"/>
        <end position="459"/>
    </location>
</feature>
<keyword evidence="3" id="KW-0732">Signal</keyword>
<dbReference type="EMBL" id="JGYN01000005">
    <property type="protein sequence ID" value="KFI52436.1"/>
    <property type="molecule type" value="Genomic_DNA"/>
</dbReference>
<keyword evidence="2" id="KW-0472">Membrane</keyword>
<protein>
    <recommendedName>
        <fullName evidence="6">ABC transporter permease</fullName>
    </recommendedName>
</protein>
<evidence type="ECO:0000256" key="1">
    <source>
        <dbReference type="SAM" id="MobiDB-lite"/>
    </source>
</evidence>
<evidence type="ECO:0000256" key="2">
    <source>
        <dbReference type="SAM" id="Phobius"/>
    </source>
</evidence>